<dbReference type="GO" id="GO:0045552">
    <property type="term" value="F:dihydroflavanol 4-reductase activity"/>
    <property type="evidence" value="ECO:0007669"/>
    <property type="project" value="UniProtKB-EC"/>
</dbReference>
<dbReference type="FunFam" id="3.40.50.720:FF:000085">
    <property type="entry name" value="Dihydroflavonol reductase"/>
    <property type="match status" value="1"/>
</dbReference>
<dbReference type="EC" id="1.1.1.219" evidence="8"/>
<accession>A0ABD1QJ01</accession>
<dbReference type="Pfam" id="PF01370">
    <property type="entry name" value="Epimerase"/>
    <property type="match status" value="1"/>
</dbReference>
<sequence length="438" mass="49035">MFNIIATYVSTIICSYYPEKAFQLLNQWESKDQLRLFRADLQEDGSFDEAVRGCDGVFHVAASMEFGVLAAESVDCNVQRNIIDPAIRGTLNVLKSCSKTSSVRRVVFTSSISTMTSKDNFGRWIPIVDESCQIPVQRVLETKSSGWVYVLSKLLTEEAAFQFARENGIHLISVITTTVAGPFLTPTVPVSIRVLLSPITGDPNLLPILAAVNSRMGSIALVHIEDICNAHIFLMEHAKAEGRYICCTGSCFMSELVEHLSKEYPCPIIQRVDREEHDSVLSEISSKKITDLGFAYKYGIQDIIHETIGSVLVMILHEKFFLYSISKNFEILFLSHVAWSSPRGALRGPKNKVPGKSRFEEVRKRRVGGRGGSFKPMRFGKRRSNADLDCVSRKHHLTRKSDLEIDGKLANTACHNHSFLISMRLKETPSLTTDVTPR</sequence>
<dbReference type="PANTHER" id="PTHR10366:SF628">
    <property type="entry name" value="NAD(P)-BINDING ROSSMANN-FOLD SUPERFAMILY PROTEIN"/>
    <property type="match status" value="1"/>
</dbReference>
<name>A0ABD1QJ01_9LAMI</name>
<protein>
    <recommendedName>
        <fullName evidence="9">Dihydroflavonol 4-reductase</fullName>
        <ecNumber evidence="8">1.1.1.219</ecNumber>
        <ecNumber evidence="7">1.1.1.234</ecNumber>
    </recommendedName>
    <alternativeName>
        <fullName evidence="11">Dihydrokaempferol 4-reductase</fullName>
    </alternativeName>
    <alternativeName>
        <fullName evidence="10">Flavanone 4-reductase</fullName>
    </alternativeName>
</protein>
<feature type="domain" description="NAD-dependent epimerase/dehydratase" evidence="14">
    <location>
        <begin position="27"/>
        <end position="240"/>
    </location>
</feature>
<evidence type="ECO:0000256" key="10">
    <source>
        <dbReference type="ARBA" id="ARBA00042087"/>
    </source>
</evidence>
<dbReference type="GO" id="GO:0009813">
    <property type="term" value="P:flavonoid biosynthetic process"/>
    <property type="evidence" value="ECO:0007669"/>
    <property type="project" value="UniProtKB-KW"/>
</dbReference>
<evidence type="ECO:0000256" key="8">
    <source>
        <dbReference type="ARBA" id="ARBA00039057"/>
    </source>
</evidence>
<keyword evidence="16" id="KW-1185">Reference proteome</keyword>
<evidence type="ECO:0000256" key="5">
    <source>
        <dbReference type="ARBA" id="ARBA00023445"/>
    </source>
</evidence>
<dbReference type="SUPFAM" id="SSF51735">
    <property type="entry name" value="NAD(P)-binding Rossmann-fold domains"/>
    <property type="match status" value="1"/>
</dbReference>
<evidence type="ECO:0000256" key="9">
    <source>
        <dbReference type="ARBA" id="ARBA00039963"/>
    </source>
</evidence>
<evidence type="ECO:0000313" key="15">
    <source>
        <dbReference type="EMBL" id="KAL2476211.1"/>
    </source>
</evidence>
<dbReference type="PANTHER" id="PTHR10366">
    <property type="entry name" value="NAD DEPENDENT EPIMERASE/DEHYDRATASE"/>
    <property type="match status" value="1"/>
</dbReference>
<dbReference type="Gene3D" id="3.40.50.720">
    <property type="entry name" value="NAD(P)-binding Rossmann-like Domain"/>
    <property type="match status" value="1"/>
</dbReference>
<evidence type="ECO:0000256" key="4">
    <source>
        <dbReference type="ARBA" id="ARBA00023241"/>
    </source>
</evidence>
<comment type="caution">
    <text evidence="15">The sequence shown here is derived from an EMBL/GenBank/DDBJ whole genome shotgun (WGS) entry which is preliminary data.</text>
</comment>
<dbReference type="GO" id="GO:0047890">
    <property type="term" value="F:flavanone 4-reductase activity"/>
    <property type="evidence" value="ECO:0007669"/>
    <property type="project" value="UniProtKB-EC"/>
</dbReference>
<dbReference type="InterPro" id="IPR036291">
    <property type="entry name" value="NAD(P)-bd_dom_sf"/>
</dbReference>
<dbReference type="EC" id="1.1.1.234" evidence="7"/>
<evidence type="ECO:0000256" key="13">
    <source>
        <dbReference type="ARBA" id="ARBA00049132"/>
    </source>
</evidence>
<dbReference type="InterPro" id="IPR001509">
    <property type="entry name" value="Epimerase_deHydtase"/>
</dbReference>
<evidence type="ECO:0000259" key="14">
    <source>
        <dbReference type="Pfam" id="PF01370"/>
    </source>
</evidence>
<evidence type="ECO:0000256" key="7">
    <source>
        <dbReference type="ARBA" id="ARBA00039055"/>
    </source>
</evidence>
<evidence type="ECO:0000256" key="12">
    <source>
        <dbReference type="ARBA" id="ARBA00048870"/>
    </source>
</evidence>
<evidence type="ECO:0000256" key="6">
    <source>
        <dbReference type="ARBA" id="ARBA00037100"/>
    </source>
</evidence>
<gene>
    <name evidence="15" type="ORF">Adt_36947</name>
</gene>
<comment type="catalytic activity">
    <reaction evidence="13">
        <text>a (2R,3S,4S)-leucoanthocyanidin + NADP(+) = a (2R,3R)-dihydroflavonol + NADPH + H(+)</text>
        <dbReference type="Rhea" id="RHEA:54444"/>
        <dbReference type="ChEBI" id="CHEBI:15378"/>
        <dbReference type="ChEBI" id="CHEBI:57783"/>
        <dbReference type="ChEBI" id="CHEBI:58349"/>
        <dbReference type="ChEBI" id="CHEBI:138176"/>
        <dbReference type="ChEBI" id="CHEBI:138188"/>
        <dbReference type="EC" id="1.1.1.219"/>
    </reaction>
</comment>
<evidence type="ECO:0000256" key="2">
    <source>
        <dbReference type="ARBA" id="ARBA00022857"/>
    </source>
</evidence>
<comment type="catalytic activity">
    <reaction evidence="12">
        <text>(2S)-flavan-4-ol + NADP(+) = (2S)-flavanone + NADPH + H(+)</text>
        <dbReference type="Rhea" id="RHEA:11228"/>
        <dbReference type="ChEBI" id="CHEBI:15378"/>
        <dbReference type="ChEBI" id="CHEBI:15605"/>
        <dbReference type="ChEBI" id="CHEBI:15606"/>
        <dbReference type="ChEBI" id="CHEBI:57783"/>
        <dbReference type="ChEBI" id="CHEBI:58349"/>
        <dbReference type="EC" id="1.1.1.234"/>
    </reaction>
</comment>
<dbReference type="InterPro" id="IPR050425">
    <property type="entry name" value="NAD(P)_dehydrat-like"/>
</dbReference>
<evidence type="ECO:0000256" key="3">
    <source>
        <dbReference type="ARBA" id="ARBA00023002"/>
    </source>
</evidence>
<dbReference type="AlphaFoldDB" id="A0ABD1QJ01"/>
<keyword evidence="4" id="KW-0284">Flavonoid biosynthesis</keyword>
<proteinExistence type="inferred from homology"/>
<keyword evidence="2" id="KW-0521">NADP</keyword>
<evidence type="ECO:0000256" key="11">
    <source>
        <dbReference type="ARBA" id="ARBA00042831"/>
    </source>
</evidence>
<organism evidence="15 16">
    <name type="scientific">Abeliophyllum distichum</name>
    <dbReference type="NCBI Taxonomy" id="126358"/>
    <lineage>
        <taxon>Eukaryota</taxon>
        <taxon>Viridiplantae</taxon>
        <taxon>Streptophyta</taxon>
        <taxon>Embryophyta</taxon>
        <taxon>Tracheophyta</taxon>
        <taxon>Spermatophyta</taxon>
        <taxon>Magnoliopsida</taxon>
        <taxon>eudicotyledons</taxon>
        <taxon>Gunneridae</taxon>
        <taxon>Pentapetalae</taxon>
        <taxon>asterids</taxon>
        <taxon>lamiids</taxon>
        <taxon>Lamiales</taxon>
        <taxon>Oleaceae</taxon>
        <taxon>Forsythieae</taxon>
        <taxon>Abeliophyllum</taxon>
    </lineage>
</organism>
<evidence type="ECO:0000313" key="16">
    <source>
        <dbReference type="Proteomes" id="UP001604336"/>
    </source>
</evidence>
<reference evidence="16" key="1">
    <citation type="submission" date="2024-07" db="EMBL/GenBank/DDBJ databases">
        <title>Two chromosome-level genome assemblies of Korean endemic species Abeliophyllum distichum and Forsythia ovata (Oleaceae).</title>
        <authorList>
            <person name="Jang H."/>
        </authorList>
    </citation>
    <scope>NUCLEOTIDE SEQUENCE [LARGE SCALE GENOMIC DNA]</scope>
</reference>
<comment type="similarity">
    <text evidence="5">Belongs to the NAD(P)-dependent epimerase/dehydratase family. Dihydroflavonol-4-reductase subfamily.</text>
</comment>
<comment type="pathway">
    <text evidence="1">Pigment biosynthesis; anthocyanin biosynthesis.</text>
</comment>
<dbReference type="Proteomes" id="UP001604336">
    <property type="component" value="Unassembled WGS sequence"/>
</dbReference>
<comment type="function">
    <text evidence="6">Bifunctional enzyme involved in flavonoid metabolism.</text>
</comment>
<evidence type="ECO:0000256" key="1">
    <source>
        <dbReference type="ARBA" id="ARBA00004935"/>
    </source>
</evidence>
<dbReference type="EMBL" id="JBFOLK010000011">
    <property type="protein sequence ID" value="KAL2476211.1"/>
    <property type="molecule type" value="Genomic_DNA"/>
</dbReference>
<keyword evidence="3" id="KW-0560">Oxidoreductase</keyword>